<evidence type="ECO:0008006" key="4">
    <source>
        <dbReference type="Google" id="ProtNLM"/>
    </source>
</evidence>
<evidence type="ECO:0000313" key="2">
    <source>
        <dbReference type="EnsemblPlants" id="Bo5g027540.1"/>
    </source>
</evidence>
<evidence type="ECO:0000256" key="1">
    <source>
        <dbReference type="SAM" id="MobiDB-lite"/>
    </source>
</evidence>
<dbReference type="Proteomes" id="UP000032141">
    <property type="component" value="Chromosome C5"/>
</dbReference>
<feature type="compositionally biased region" description="Polar residues" evidence="1">
    <location>
        <begin position="354"/>
        <end position="363"/>
    </location>
</feature>
<accession>A0A0D3CBJ3</accession>
<organism evidence="2 3">
    <name type="scientific">Brassica oleracea var. oleracea</name>
    <dbReference type="NCBI Taxonomy" id="109376"/>
    <lineage>
        <taxon>Eukaryota</taxon>
        <taxon>Viridiplantae</taxon>
        <taxon>Streptophyta</taxon>
        <taxon>Embryophyta</taxon>
        <taxon>Tracheophyta</taxon>
        <taxon>Spermatophyta</taxon>
        <taxon>Magnoliopsida</taxon>
        <taxon>eudicotyledons</taxon>
        <taxon>Gunneridae</taxon>
        <taxon>Pentapetalae</taxon>
        <taxon>rosids</taxon>
        <taxon>malvids</taxon>
        <taxon>Brassicales</taxon>
        <taxon>Brassicaceae</taxon>
        <taxon>Brassiceae</taxon>
        <taxon>Brassica</taxon>
    </lineage>
</organism>
<protein>
    <recommendedName>
        <fullName evidence="4">DUF1985 domain-containing protein</fullName>
    </recommendedName>
</protein>
<dbReference type="Gramene" id="Bo5g027540.1">
    <property type="protein sequence ID" value="Bo5g027540.1"/>
    <property type="gene ID" value="Bo5g027540"/>
</dbReference>
<feature type="compositionally biased region" description="Polar residues" evidence="1">
    <location>
        <begin position="324"/>
        <end position="338"/>
    </location>
</feature>
<evidence type="ECO:0000313" key="3">
    <source>
        <dbReference type="Proteomes" id="UP000032141"/>
    </source>
</evidence>
<keyword evidence="3" id="KW-1185">Reference proteome</keyword>
<name>A0A0D3CBJ3_BRAOL</name>
<reference evidence="2" key="2">
    <citation type="submission" date="2015-03" db="UniProtKB">
        <authorList>
            <consortium name="EnsemblPlants"/>
        </authorList>
    </citation>
    <scope>IDENTIFICATION</scope>
</reference>
<dbReference type="EnsemblPlants" id="Bo5g027540.1">
    <property type="protein sequence ID" value="Bo5g027540.1"/>
    <property type="gene ID" value="Bo5g027540"/>
</dbReference>
<dbReference type="PANTHER" id="PTHR48449">
    <property type="entry name" value="DUF1985 DOMAIN-CONTAINING PROTEIN"/>
    <property type="match status" value="1"/>
</dbReference>
<feature type="region of interest" description="Disordered" evidence="1">
    <location>
        <begin position="311"/>
        <end position="338"/>
    </location>
</feature>
<feature type="region of interest" description="Disordered" evidence="1">
    <location>
        <begin position="354"/>
        <end position="426"/>
    </location>
</feature>
<sequence>MVQDVDAFCLHPWGRESFLKNITCMKPPKSIPLKCEDPIATLVDLLKQETFRLKGFPLELQLLAFQAVSELQSIIPTPLDSLSIMQLEEPHLHVYPKISYLDILRVEAVENLAVTSLIPIQSQPQPGWGVWPDVVADERLTYMENLVENHHQFKKHLWPGGDTSTPMLIYKPPEEEPKNEETSFQKCFETEEALKQTTIVPKPEKDQQLLSHNCKRSAFHSLIGGSHKRQFSHRGCQTDPTEQSTEEVPNKTSPMEEDRIACTSPIVSQYAAQLYGQPSSEPSLFHTTHLPAESEHTTPEHITPVHTTLVHNTPQHTSPEHTPTKHNPNSPIIHNSPVFKTSNHASLVNNQAVHTTPISDTPSGTPPFLRSPSSPPAIYDATDHRNSPPPSTTSYSKENLDDEDVVELSDSSPAKPTPRHQPSDEECHLAEELFKCPFIPALASSLRNRSNSGTSSTRL</sequence>
<feature type="compositionally biased region" description="Polar residues" evidence="1">
    <location>
        <begin position="238"/>
        <end position="253"/>
    </location>
</feature>
<dbReference type="PANTHER" id="PTHR48449:SF1">
    <property type="entry name" value="DUF1985 DOMAIN-CONTAINING PROTEIN"/>
    <property type="match status" value="1"/>
</dbReference>
<feature type="region of interest" description="Disordered" evidence="1">
    <location>
        <begin position="226"/>
        <end position="257"/>
    </location>
</feature>
<dbReference type="AlphaFoldDB" id="A0A0D3CBJ3"/>
<proteinExistence type="predicted"/>
<dbReference type="HOGENOM" id="CLU_700861_0_0_1"/>
<reference evidence="2 3" key="1">
    <citation type="journal article" date="2014" name="Genome Biol.">
        <title>Transcriptome and methylome profiling reveals relics of genome dominance in the mesopolyploid Brassica oleracea.</title>
        <authorList>
            <person name="Parkin I.A."/>
            <person name="Koh C."/>
            <person name="Tang H."/>
            <person name="Robinson S.J."/>
            <person name="Kagale S."/>
            <person name="Clarke W.E."/>
            <person name="Town C.D."/>
            <person name="Nixon J."/>
            <person name="Krishnakumar V."/>
            <person name="Bidwell S.L."/>
            <person name="Denoeud F."/>
            <person name="Belcram H."/>
            <person name="Links M.G."/>
            <person name="Just J."/>
            <person name="Clarke C."/>
            <person name="Bender T."/>
            <person name="Huebert T."/>
            <person name="Mason A.S."/>
            <person name="Pires J.C."/>
            <person name="Barker G."/>
            <person name="Moore J."/>
            <person name="Walley P.G."/>
            <person name="Manoli S."/>
            <person name="Batley J."/>
            <person name="Edwards D."/>
            <person name="Nelson M.N."/>
            <person name="Wang X."/>
            <person name="Paterson A.H."/>
            <person name="King G."/>
            <person name="Bancroft I."/>
            <person name="Chalhoub B."/>
            <person name="Sharpe A.G."/>
        </authorList>
    </citation>
    <scope>NUCLEOTIDE SEQUENCE</scope>
    <source>
        <strain evidence="2 3">cv. TO1000</strain>
    </source>
</reference>